<evidence type="ECO:0000313" key="2">
    <source>
        <dbReference type="Proteomes" id="UP000800038"/>
    </source>
</evidence>
<reference evidence="1" key="1">
    <citation type="journal article" date="2020" name="Stud. Mycol.">
        <title>101 Dothideomycetes genomes: a test case for predicting lifestyles and emergence of pathogens.</title>
        <authorList>
            <person name="Haridas S."/>
            <person name="Albert R."/>
            <person name="Binder M."/>
            <person name="Bloem J."/>
            <person name="Labutti K."/>
            <person name="Salamov A."/>
            <person name="Andreopoulos B."/>
            <person name="Baker S."/>
            <person name="Barry K."/>
            <person name="Bills G."/>
            <person name="Bluhm B."/>
            <person name="Cannon C."/>
            <person name="Castanera R."/>
            <person name="Culley D."/>
            <person name="Daum C."/>
            <person name="Ezra D."/>
            <person name="Gonzalez J."/>
            <person name="Henrissat B."/>
            <person name="Kuo A."/>
            <person name="Liang C."/>
            <person name="Lipzen A."/>
            <person name="Lutzoni F."/>
            <person name="Magnuson J."/>
            <person name="Mondo S."/>
            <person name="Nolan M."/>
            <person name="Ohm R."/>
            <person name="Pangilinan J."/>
            <person name="Park H.-J."/>
            <person name="Ramirez L."/>
            <person name="Alfaro M."/>
            <person name="Sun H."/>
            <person name="Tritt A."/>
            <person name="Yoshinaga Y."/>
            <person name="Zwiers L.-H."/>
            <person name="Turgeon B."/>
            <person name="Goodwin S."/>
            <person name="Spatafora J."/>
            <person name="Crous P."/>
            <person name="Grigoriev I."/>
        </authorList>
    </citation>
    <scope>NUCLEOTIDE SEQUENCE</scope>
    <source>
        <strain evidence="1">CBS 161.51</strain>
    </source>
</reference>
<dbReference type="EMBL" id="ML976047">
    <property type="protein sequence ID" value="KAF1941441.1"/>
    <property type="molecule type" value="Genomic_DNA"/>
</dbReference>
<sequence>MSRTPKNRRLCVCALCLSRSIESYQFRQPMECAVPKIQYLKIMFHQKASWTNRISSPVPKHLFKDYMLRSCPRPKSPEK</sequence>
<evidence type="ECO:0000313" key="1">
    <source>
        <dbReference type="EMBL" id="KAF1941441.1"/>
    </source>
</evidence>
<gene>
    <name evidence="1" type="ORF">EJ02DRAFT_455107</name>
</gene>
<dbReference type="AlphaFoldDB" id="A0A6A5SLD5"/>
<proteinExistence type="predicted"/>
<name>A0A6A5SLD5_9PLEO</name>
<accession>A0A6A5SLD5</accession>
<organism evidence="1 2">
    <name type="scientific">Clathrospora elynae</name>
    <dbReference type="NCBI Taxonomy" id="706981"/>
    <lineage>
        <taxon>Eukaryota</taxon>
        <taxon>Fungi</taxon>
        <taxon>Dikarya</taxon>
        <taxon>Ascomycota</taxon>
        <taxon>Pezizomycotina</taxon>
        <taxon>Dothideomycetes</taxon>
        <taxon>Pleosporomycetidae</taxon>
        <taxon>Pleosporales</taxon>
        <taxon>Diademaceae</taxon>
        <taxon>Clathrospora</taxon>
    </lineage>
</organism>
<keyword evidence="2" id="KW-1185">Reference proteome</keyword>
<protein>
    <submittedName>
        <fullName evidence="1">Uncharacterized protein</fullName>
    </submittedName>
</protein>
<dbReference type="Proteomes" id="UP000800038">
    <property type="component" value="Unassembled WGS sequence"/>
</dbReference>